<dbReference type="Gene3D" id="3.40.50.300">
    <property type="entry name" value="P-loop containing nucleotide triphosphate hydrolases"/>
    <property type="match status" value="1"/>
</dbReference>
<evidence type="ECO:0000313" key="3">
    <source>
        <dbReference type="EMBL" id="MFC5498147.1"/>
    </source>
</evidence>
<dbReference type="EMBL" id="JBHSMF010000006">
    <property type="protein sequence ID" value="MFC5498147.1"/>
    <property type="molecule type" value="Genomic_DNA"/>
</dbReference>
<accession>A0ABW0NDT7</accession>
<dbReference type="Pfam" id="PF19263">
    <property type="entry name" value="DUF5906"/>
    <property type="match status" value="1"/>
</dbReference>
<keyword evidence="4" id="KW-1185">Reference proteome</keyword>
<comment type="caution">
    <text evidence="3">The sequence shown here is derived from an EMBL/GenBank/DDBJ whole genome shotgun (WGS) entry which is preliminary data.</text>
</comment>
<dbReference type="InterPro" id="IPR045455">
    <property type="entry name" value="NrS-1_pol-like_helicase"/>
</dbReference>
<protein>
    <submittedName>
        <fullName evidence="3">Primase-helicase family protein</fullName>
    </submittedName>
</protein>
<feature type="domain" description="NrS-1 polymerase-like helicase" evidence="2">
    <location>
        <begin position="131"/>
        <end position="239"/>
    </location>
</feature>
<evidence type="ECO:0000259" key="2">
    <source>
        <dbReference type="Pfam" id="PF19263"/>
    </source>
</evidence>
<reference evidence="4" key="1">
    <citation type="journal article" date="2019" name="Int. J. Syst. Evol. Microbiol.">
        <title>The Global Catalogue of Microorganisms (GCM) 10K type strain sequencing project: providing services to taxonomists for standard genome sequencing and annotation.</title>
        <authorList>
            <consortium name="The Broad Institute Genomics Platform"/>
            <consortium name="The Broad Institute Genome Sequencing Center for Infectious Disease"/>
            <person name="Wu L."/>
            <person name="Ma J."/>
        </authorList>
    </citation>
    <scope>NUCLEOTIDE SEQUENCE [LARGE SCALE GENOMIC DNA]</scope>
    <source>
        <strain evidence="4">CCUG 57401</strain>
    </source>
</reference>
<sequence>MANFALIYGTDTVWDGANRLIMKIANMAHAHGSDVVKLWKASADRRTIMPADVVFDPTGSCDEETCVNLFGGILLEPEKGDVQPVLDLVRFLTSRASTDADECDNIMHWLLCWLAYPLQHMGTKLRTAVIMHGDEGAGKNFLFDLWVEIYGKYGALVGQDELEDKFNDWRSAKLAVVGDEVSSRQELVHNKNRLKALITSTTVQINPKNLPRREERNHINIVFLSNELQPLALDNSDRRYLVVYTPRAREFEFYRRLKAWKEAGGLKAFYRYLLDYNLDDFDPFAPAPLTQAKLDLIDMNRKSPERFWLEWASGELDLPYRTCSMAQAYRAYIKYAQRTGDRFPMQRNVFTRMLLRISESMAPTLDPPKPPAKEWIAAVVSEDLGGGRKTTRMLLVTERPEDVNAGAWASECVSSFEQSLSDYLGYEPRSPDGSAKGSKEGGS</sequence>
<dbReference type="Proteomes" id="UP001596037">
    <property type="component" value="Unassembled WGS sequence"/>
</dbReference>
<name>A0ABW0NDT7_9BURK</name>
<dbReference type="InterPro" id="IPR027417">
    <property type="entry name" value="P-loop_NTPase"/>
</dbReference>
<evidence type="ECO:0000256" key="1">
    <source>
        <dbReference type="SAM" id="MobiDB-lite"/>
    </source>
</evidence>
<feature type="region of interest" description="Disordered" evidence="1">
    <location>
        <begin position="424"/>
        <end position="443"/>
    </location>
</feature>
<gene>
    <name evidence="3" type="ORF">ACFPOE_11425</name>
</gene>
<dbReference type="RefSeq" id="WP_376850207.1">
    <property type="nucleotide sequence ID" value="NZ_JBHSMF010000006.1"/>
</dbReference>
<evidence type="ECO:0000313" key="4">
    <source>
        <dbReference type="Proteomes" id="UP001596037"/>
    </source>
</evidence>
<organism evidence="3 4">
    <name type="scientific">Caenimonas terrae</name>
    <dbReference type="NCBI Taxonomy" id="696074"/>
    <lineage>
        <taxon>Bacteria</taxon>
        <taxon>Pseudomonadati</taxon>
        <taxon>Pseudomonadota</taxon>
        <taxon>Betaproteobacteria</taxon>
        <taxon>Burkholderiales</taxon>
        <taxon>Comamonadaceae</taxon>
        <taxon>Caenimonas</taxon>
    </lineage>
</organism>
<proteinExistence type="predicted"/>